<evidence type="ECO:0000313" key="8">
    <source>
        <dbReference type="Proteomes" id="UP000285776"/>
    </source>
</evidence>
<dbReference type="Proteomes" id="UP000358159">
    <property type="component" value="Unassembled WGS sequence"/>
</dbReference>
<evidence type="ECO:0000313" key="7">
    <source>
        <dbReference type="Proteomes" id="UP000284548"/>
    </source>
</evidence>
<evidence type="ECO:0000313" key="10">
    <source>
        <dbReference type="Proteomes" id="UP000390763"/>
    </source>
</evidence>
<dbReference type="Proteomes" id="UP000285776">
    <property type="component" value="Unassembled WGS sequence"/>
</dbReference>
<protein>
    <submittedName>
        <fullName evidence="2">CinA family protein</fullName>
    </submittedName>
</protein>
<dbReference type="NCBIfam" id="TIGR00199">
    <property type="entry name" value="PncC_domain"/>
    <property type="match status" value="1"/>
</dbReference>
<reference evidence="7 8" key="1">
    <citation type="submission" date="2018-08" db="EMBL/GenBank/DDBJ databases">
        <title>A genome reference for cultivated species of the human gut microbiota.</title>
        <authorList>
            <person name="Zou Y."/>
            <person name="Xue W."/>
            <person name="Luo G."/>
        </authorList>
    </citation>
    <scope>NUCLEOTIDE SEQUENCE [LARGE SCALE GENOMIC DNA]</scope>
    <source>
        <strain evidence="5 8">AF10-17</strain>
        <strain evidence="6 7">AM16-54</strain>
    </source>
</reference>
<dbReference type="Gene3D" id="3.90.950.20">
    <property type="entry name" value="CinA-like"/>
    <property type="match status" value="1"/>
</dbReference>
<dbReference type="InterPro" id="IPR036653">
    <property type="entry name" value="CinA-like_C"/>
</dbReference>
<dbReference type="AlphaFoldDB" id="A0A3R5YW30"/>
<feature type="domain" description="CinA C-terminal" evidence="1">
    <location>
        <begin position="8"/>
        <end position="158"/>
    </location>
</feature>
<gene>
    <name evidence="6" type="ORF">DW192_01405</name>
    <name evidence="5" type="ORF">DWV53_06805</name>
    <name evidence="4" type="ORF">F7D42_01285</name>
    <name evidence="3" type="ORF">F7D62_12945</name>
    <name evidence="2" type="ORF">ONS98_12960</name>
</gene>
<dbReference type="Proteomes" id="UP000390763">
    <property type="component" value="Unassembled WGS sequence"/>
</dbReference>
<dbReference type="EMBL" id="JAPDUM010000002">
    <property type="protein sequence ID" value="MCW4166101.1"/>
    <property type="molecule type" value="Genomic_DNA"/>
</dbReference>
<reference evidence="3" key="4">
    <citation type="submission" date="2023-10" db="EMBL/GenBank/DDBJ databases">
        <title>Distinct polysaccharide growth profiles of human intestinal Prevotella copri isolates.</title>
        <authorList>
            <person name="Fehlner-Peach H."/>
            <person name="Magnabosco C."/>
            <person name="Raghavan V."/>
            <person name="Scher J.U."/>
            <person name="Tett A."/>
            <person name="Cox L.M."/>
            <person name="Gottsegen C."/>
            <person name="Watters A."/>
            <person name="Wiltshire- Gordon J.D."/>
            <person name="Segata N."/>
            <person name="Bonneau R."/>
            <person name="Littman D.R."/>
        </authorList>
    </citation>
    <scope>NUCLEOTIDE SEQUENCE</scope>
    <source>
        <strain evidence="3">IAK279</strain>
    </source>
</reference>
<reference evidence="2" key="3">
    <citation type="submission" date="2022-11" db="EMBL/GenBank/DDBJ databases">
        <title>Genomic repertoires linked with pathogenic potency of arthritogenic Prevotella copri isolated from the gut of rheumatoid arthritis patients.</title>
        <authorList>
            <person name="Nii T."/>
            <person name="Maeda Y."/>
            <person name="Motooka D."/>
            <person name="Naito M."/>
            <person name="Matsumoto Y."/>
            <person name="Ogawa T."/>
            <person name="Oguro-Igashira E."/>
            <person name="Kishikawa T."/>
            <person name="Yamashita M."/>
            <person name="Koizumi S."/>
            <person name="Kurakawa T."/>
            <person name="Okumura R."/>
            <person name="Kayama H."/>
            <person name="Murakami M."/>
            <person name="Sakaguchi T."/>
            <person name="Das B."/>
            <person name="Nakamura S."/>
            <person name="Okada Y."/>
            <person name="Kumanogoh A."/>
            <person name="Takeda K."/>
        </authorList>
    </citation>
    <scope>NUCLEOTIDE SEQUENCE</scope>
    <source>
        <strain evidence="2">RA-N001-16</strain>
    </source>
</reference>
<dbReference type="Proteomes" id="UP001209476">
    <property type="component" value="Unassembled WGS sequence"/>
</dbReference>
<proteinExistence type="predicted"/>
<dbReference type="SUPFAM" id="SSF142433">
    <property type="entry name" value="CinA-like"/>
    <property type="match status" value="1"/>
</dbReference>
<dbReference type="EMBL" id="VZAZ01000002">
    <property type="protein sequence ID" value="MQO54366.1"/>
    <property type="molecule type" value="Genomic_DNA"/>
</dbReference>
<evidence type="ECO:0000313" key="4">
    <source>
        <dbReference type="EMBL" id="MQO54366.1"/>
    </source>
</evidence>
<comment type="caution">
    <text evidence="2">The sequence shown here is derived from an EMBL/GenBank/DDBJ whole genome shotgun (WGS) entry which is preliminary data.</text>
</comment>
<evidence type="ECO:0000313" key="11">
    <source>
        <dbReference type="Proteomes" id="UP001209476"/>
    </source>
</evidence>
<dbReference type="RefSeq" id="WP_118152562.1">
    <property type="nucleotide sequence ID" value="NZ_CP152484.1"/>
</dbReference>
<evidence type="ECO:0000259" key="1">
    <source>
        <dbReference type="Pfam" id="PF02464"/>
    </source>
</evidence>
<accession>A0A3R5YW30</accession>
<reference evidence="9 10" key="2">
    <citation type="submission" date="2019-09" db="EMBL/GenBank/DDBJ databases">
        <title>Distinct polysaccharide growth profiles of human intestinal Prevotella copri isolates.</title>
        <authorList>
            <person name="Fehlner-Peach H."/>
            <person name="Magnabosco C."/>
            <person name="Raghavan V."/>
            <person name="Scher J.U."/>
            <person name="Tett A."/>
            <person name="Cox L.M."/>
            <person name="Gottsegen C."/>
            <person name="Watters A."/>
            <person name="Wiltshire- Gordon J.D."/>
            <person name="Segata N."/>
            <person name="Bonneau R."/>
            <person name="Littman D.R."/>
        </authorList>
    </citation>
    <scope>NUCLEOTIDE SEQUENCE [LARGE SCALE GENOMIC DNA]</scope>
    <source>
        <strain evidence="4 9">BVe41219</strain>
        <strain evidence="10">iAK279</strain>
    </source>
</reference>
<evidence type="ECO:0000313" key="5">
    <source>
        <dbReference type="EMBL" id="RGW79951.1"/>
    </source>
</evidence>
<dbReference type="EMBL" id="QSAV01000018">
    <property type="protein sequence ID" value="RGW79951.1"/>
    <property type="molecule type" value="Genomic_DNA"/>
</dbReference>
<dbReference type="InterPro" id="IPR008136">
    <property type="entry name" value="CinA_C"/>
</dbReference>
<evidence type="ECO:0000313" key="9">
    <source>
        <dbReference type="Proteomes" id="UP000358159"/>
    </source>
</evidence>
<evidence type="ECO:0000313" key="6">
    <source>
        <dbReference type="EMBL" id="RHH85417.1"/>
    </source>
</evidence>
<evidence type="ECO:0000313" key="2">
    <source>
        <dbReference type="EMBL" id="MCW4166101.1"/>
    </source>
</evidence>
<dbReference type="EMBL" id="QRKB01000001">
    <property type="protein sequence ID" value="RHH85417.1"/>
    <property type="molecule type" value="Genomic_DNA"/>
</dbReference>
<dbReference type="EMBL" id="VZBT01000099">
    <property type="protein sequence ID" value="MQO04980.1"/>
    <property type="molecule type" value="Genomic_DNA"/>
</dbReference>
<sequence>MEFETKILSKGIQEMLYNSDKTVGTAESCTGGRIAEALISVPGASNYFKGGVISYTNEVKENLLGVSHEVLEEQTAVCEEVAREMVLGTIKTLNVDFAISATGVAGPTGGTPAIPVGTIYVGYGDKNDVRVVKLTEDFGRDINLAIATNTALKGMLEFLKEHAEELKKEA</sequence>
<name>A0A3R5YW30_9BACT</name>
<dbReference type="Pfam" id="PF02464">
    <property type="entry name" value="CinA"/>
    <property type="match status" value="1"/>
</dbReference>
<dbReference type="Proteomes" id="UP000284548">
    <property type="component" value="Unassembled WGS sequence"/>
</dbReference>
<organism evidence="2 11">
    <name type="scientific">Segatella copri</name>
    <dbReference type="NCBI Taxonomy" id="165179"/>
    <lineage>
        <taxon>Bacteria</taxon>
        <taxon>Pseudomonadati</taxon>
        <taxon>Bacteroidota</taxon>
        <taxon>Bacteroidia</taxon>
        <taxon>Bacteroidales</taxon>
        <taxon>Prevotellaceae</taxon>
        <taxon>Segatella</taxon>
    </lineage>
</organism>
<evidence type="ECO:0000313" key="3">
    <source>
        <dbReference type="EMBL" id="MQO04980.1"/>
    </source>
</evidence>